<name>A0ACC2I1R2_9PLEO</name>
<dbReference type="Proteomes" id="UP001153331">
    <property type="component" value="Unassembled WGS sequence"/>
</dbReference>
<organism evidence="1 2">
    <name type="scientific">Boeremia exigua</name>
    <dbReference type="NCBI Taxonomy" id="749465"/>
    <lineage>
        <taxon>Eukaryota</taxon>
        <taxon>Fungi</taxon>
        <taxon>Dikarya</taxon>
        <taxon>Ascomycota</taxon>
        <taxon>Pezizomycotina</taxon>
        <taxon>Dothideomycetes</taxon>
        <taxon>Pleosporomycetidae</taxon>
        <taxon>Pleosporales</taxon>
        <taxon>Pleosporineae</taxon>
        <taxon>Didymellaceae</taxon>
        <taxon>Boeremia</taxon>
    </lineage>
</organism>
<keyword evidence="2" id="KW-1185">Reference proteome</keyword>
<accession>A0ACC2I1R2</accession>
<sequence>MNRTVLHSFSPSRGCAFASSLAAMKDLENSCELFEYTSGRWLYNEPCRLAERRLAFNVDELLEAAAKSVNKTTSDIKGFRKIAEGGFNRVFDISMKDGSSILARLPYPSTLPRHLAVASEAATLAFVRAHGIPTPRVLGYSADDNAVGAEYIFMEKLPGRPLGDAWFDLSEQQRLKVLLQIVKLETKLFAIDLPASGSIYYARPYVALQWWFGERGDLEIDRGPHEDSRLVLQTPAEKELAWIRAYGQHRFPFDRAYRETFDYKKQDPEEHAKPLVDYIRLAPHLVPTCSKLNLPVLRHPDLQPNNILISEDFSITGLIDWQHSTVLPTFLAAGMPNMFQNYDDDESMLFVPPQLPDDFESLDEHERVRAQEQFRRRHIHFFYLGFTQRMNGPHWRALQQETGLLKRRTFTDAGSPWEGLNTPLQMDLVRIWQNRSKVAAADSDGAIPACPITFTEQEVQRRAALDESLREVDSELERINRILGIASDGWTPNDAREFPQLSNLFLSASYFLRPFVATMPGSKVGSKPQGKRPPNLWKQAYTALNDEEQGRERLAKLNTMLKGELGKPGIKLRTDDGYKQLLGMIQKKARRLENRKSMDKVARVCSNMMKFEDIVAAGAGVGGPYVAIPAAALFSVFAMNEIYLAERAAMYEVAETVADYVVMNRKAHEWTTIQESDDRDMHELKESLQAVFASLYKAIIFATAQLMISLNGNFQWIKGVAKHYDWEGQLANLNKCQNRISQFMHSKEWQEAMNPSPANKQPSPRDLKKIMGPGPRNPLHWAAALGVPEQVAFYIQNKEYPVNALTPQSWTAAHLAAREGHTKILRMLFTAPDIDLFIKNREHRTPLHVAAFHDRRFATRALLERSPRLLASRDKWDRTAFIIAVEKGHPRVLDVLKAFGQDVNETTLKNGWSGLHLAAENGSVDVVKWLLANGAKRGLKIRDGAHKGLTARQVAEKKGRTKVLEVLDA</sequence>
<reference evidence="1" key="1">
    <citation type="submission" date="2022-11" db="EMBL/GenBank/DDBJ databases">
        <title>Genome Sequence of Boeremia exigua.</title>
        <authorList>
            <person name="Buettner E."/>
        </authorList>
    </citation>
    <scope>NUCLEOTIDE SEQUENCE</scope>
    <source>
        <strain evidence="1">CU02</strain>
    </source>
</reference>
<dbReference type="EMBL" id="JAPHNI010000643">
    <property type="protein sequence ID" value="KAJ8109195.1"/>
    <property type="molecule type" value="Genomic_DNA"/>
</dbReference>
<evidence type="ECO:0000313" key="2">
    <source>
        <dbReference type="Proteomes" id="UP001153331"/>
    </source>
</evidence>
<gene>
    <name evidence="1" type="ORF">OPT61_g7638</name>
</gene>
<proteinExistence type="predicted"/>
<protein>
    <submittedName>
        <fullName evidence="1">Uncharacterized protein</fullName>
    </submittedName>
</protein>
<evidence type="ECO:0000313" key="1">
    <source>
        <dbReference type="EMBL" id="KAJ8109195.1"/>
    </source>
</evidence>
<comment type="caution">
    <text evidence="1">The sequence shown here is derived from an EMBL/GenBank/DDBJ whole genome shotgun (WGS) entry which is preliminary data.</text>
</comment>